<evidence type="ECO:0000256" key="1">
    <source>
        <dbReference type="SAM" id="MobiDB-lite"/>
    </source>
</evidence>
<proteinExistence type="predicted"/>
<organism evidence="2 3">
    <name type="scientific">Solanum verrucosum</name>
    <dbReference type="NCBI Taxonomy" id="315347"/>
    <lineage>
        <taxon>Eukaryota</taxon>
        <taxon>Viridiplantae</taxon>
        <taxon>Streptophyta</taxon>
        <taxon>Embryophyta</taxon>
        <taxon>Tracheophyta</taxon>
        <taxon>Spermatophyta</taxon>
        <taxon>Magnoliopsida</taxon>
        <taxon>eudicotyledons</taxon>
        <taxon>Gunneridae</taxon>
        <taxon>Pentapetalae</taxon>
        <taxon>asterids</taxon>
        <taxon>lamiids</taxon>
        <taxon>Solanales</taxon>
        <taxon>Solanaceae</taxon>
        <taxon>Solanoideae</taxon>
        <taxon>Solaneae</taxon>
        <taxon>Solanum</taxon>
    </lineage>
</organism>
<protein>
    <recommendedName>
        <fullName evidence="4">Integrase core domain containing protein</fullName>
    </recommendedName>
</protein>
<evidence type="ECO:0000313" key="3">
    <source>
        <dbReference type="Proteomes" id="UP001234989"/>
    </source>
</evidence>
<keyword evidence="3" id="KW-1185">Reference proteome</keyword>
<name>A0AAF0UJT0_SOLVR</name>
<evidence type="ECO:0008006" key="4">
    <source>
        <dbReference type="Google" id="ProtNLM"/>
    </source>
</evidence>
<gene>
    <name evidence="2" type="ORF">MTR67_040106</name>
</gene>
<dbReference type="Proteomes" id="UP001234989">
    <property type="component" value="Chromosome 9"/>
</dbReference>
<sequence>MRPWMQRSIEESKAPMERMMDAKIQAVHKRLDAFKLRVLERHAPTIDVTTFRMELARLRSDVDALLSPAETVSKTAPEVEVVMTSLFGDTMPPLDPSCATGKRHRSSDSYF</sequence>
<dbReference type="AlphaFoldDB" id="A0AAF0UJT0"/>
<reference evidence="2" key="1">
    <citation type="submission" date="2023-08" db="EMBL/GenBank/DDBJ databases">
        <title>A de novo genome assembly of Solanum verrucosum Schlechtendal, a Mexican diploid species geographically isolated from the other diploid A-genome species in potato relatives.</title>
        <authorList>
            <person name="Hosaka K."/>
        </authorList>
    </citation>
    <scope>NUCLEOTIDE SEQUENCE</scope>
    <source>
        <tissue evidence="2">Young leaves</tissue>
    </source>
</reference>
<accession>A0AAF0UJT0</accession>
<feature type="region of interest" description="Disordered" evidence="1">
    <location>
        <begin position="92"/>
        <end position="111"/>
    </location>
</feature>
<evidence type="ECO:0000313" key="2">
    <source>
        <dbReference type="EMBL" id="WMV46721.1"/>
    </source>
</evidence>
<dbReference type="EMBL" id="CP133620">
    <property type="protein sequence ID" value="WMV46721.1"/>
    <property type="molecule type" value="Genomic_DNA"/>
</dbReference>